<proteinExistence type="predicted"/>
<dbReference type="WBParaSite" id="ACAC_0001427401-mRNA-1">
    <property type="protein sequence ID" value="ACAC_0001427401-mRNA-1"/>
    <property type="gene ID" value="ACAC_0001427401"/>
</dbReference>
<reference evidence="2" key="1">
    <citation type="submission" date="2012-09" db="EMBL/GenBank/DDBJ databases">
        <authorList>
            <person name="Martin A.A."/>
        </authorList>
    </citation>
    <scope>NUCLEOTIDE SEQUENCE</scope>
</reference>
<evidence type="ECO:0000313" key="3">
    <source>
        <dbReference type="WBParaSite" id="ACAC_0001427401-mRNA-1"/>
    </source>
</evidence>
<feature type="compositionally biased region" description="Polar residues" evidence="1">
    <location>
        <begin position="79"/>
        <end position="96"/>
    </location>
</feature>
<evidence type="ECO:0000256" key="1">
    <source>
        <dbReference type="SAM" id="MobiDB-lite"/>
    </source>
</evidence>
<organism evidence="2 3">
    <name type="scientific">Angiostrongylus cantonensis</name>
    <name type="common">Rat lungworm</name>
    <dbReference type="NCBI Taxonomy" id="6313"/>
    <lineage>
        <taxon>Eukaryota</taxon>
        <taxon>Metazoa</taxon>
        <taxon>Ecdysozoa</taxon>
        <taxon>Nematoda</taxon>
        <taxon>Chromadorea</taxon>
        <taxon>Rhabditida</taxon>
        <taxon>Rhabditina</taxon>
        <taxon>Rhabditomorpha</taxon>
        <taxon>Strongyloidea</taxon>
        <taxon>Metastrongylidae</taxon>
        <taxon>Angiostrongylus</taxon>
    </lineage>
</organism>
<evidence type="ECO:0000313" key="2">
    <source>
        <dbReference type="Proteomes" id="UP000035642"/>
    </source>
</evidence>
<protein>
    <submittedName>
        <fullName evidence="3">Uncharacterized protein</fullName>
    </submittedName>
</protein>
<name>A0A0K0DR85_ANGCA</name>
<feature type="region of interest" description="Disordered" evidence="1">
    <location>
        <begin position="69"/>
        <end position="96"/>
    </location>
</feature>
<dbReference type="AlphaFoldDB" id="A0A0K0DR85"/>
<reference evidence="3" key="2">
    <citation type="submission" date="2017-02" db="UniProtKB">
        <authorList>
            <consortium name="WormBaseParasite"/>
        </authorList>
    </citation>
    <scope>IDENTIFICATION</scope>
</reference>
<keyword evidence="2" id="KW-1185">Reference proteome</keyword>
<dbReference type="Proteomes" id="UP000035642">
    <property type="component" value="Unassembled WGS sequence"/>
</dbReference>
<accession>A0A0K0DR85</accession>
<sequence length="96" mass="10951">MKAESSKVTKRRLSQETLQLIRQRRIARAACNRELTSELAKQGRGAIREDLEERRAAVMVEAAEAPKGIRKVPPKLRQLQDQDGCTRTPKQNSYSF</sequence>